<dbReference type="OrthoDB" id="2955631at2"/>
<feature type="transmembrane region" description="Helical" evidence="1">
    <location>
        <begin position="133"/>
        <end position="153"/>
    </location>
</feature>
<feature type="transmembrane region" description="Helical" evidence="1">
    <location>
        <begin position="56"/>
        <end position="79"/>
    </location>
</feature>
<feature type="transmembrane region" description="Helical" evidence="1">
    <location>
        <begin position="21"/>
        <end position="44"/>
    </location>
</feature>
<sequence length="423" mass="45926">MSRLEWLFSRLDRTLSVKVSLYALLGVAAASIASLFSHYVHWAMPFDITPSAIESLLGIIASSMLTVTTFSVNALTSAYSSATSNGTPRATILQEQDRLVQSVLATFIGSFLFSIVALIALKVSAYGPEGRAVLFLVTIAIIVLIVLALIRWIGHLAKLGRVGDTIDRLEKATKGAMTAWMARPYLGGAPLREEVVLPPATGKIEAGDVGYIAFIDTGHIAELCEEKAFEAVLQVLPGAFVYRDSILLRLHGGTSPLDPTLSKQFRNAFVLRTARSFDQDPRFGLITLTEVALRALSPAVNDPGTAIDVIGRQTRLMTLWCTEHPAPADTEPRYPRLHVPPLACGDLYEDAFNLIGRDGAGQIDVALRLLKALEALSRLGPPTARAAAIRQFHLAFARAETTLPTEHERARLCELRDRFTGAA</sequence>
<comment type="caution">
    <text evidence="2">The sequence shown here is derived from an EMBL/GenBank/DDBJ whole genome shotgun (WGS) entry which is preliminary data.</text>
</comment>
<keyword evidence="1" id="KW-0472">Membrane</keyword>
<accession>A0A511BPY4</accession>
<dbReference type="EMBL" id="BJVC01000003">
    <property type="protein sequence ID" value="GEL02396.1"/>
    <property type="molecule type" value="Genomic_DNA"/>
</dbReference>
<reference evidence="2 3" key="1">
    <citation type="submission" date="2019-07" db="EMBL/GenBank/DDBJ databases">
        <title>Whole genome shotgun sequence of Swaminathania salitolerans NBRC 104436.</title>
        <authorList>
            <person name="Hosoyama A."/>
            <person name="Uohara A."/>
            <person name="Ohji S."/>
            <person name="Ichikawa N."/>
        </authorList>
    </citation>
    <scope>NUCLEOTIDE SEQUENCE [LARGE SCALE GENOMIC DNA]</scope>
    <source>
        <strain evidence="2 3">NBRC 104436</strain>
    </source>
</reference>
<keyword evidence="1" id="KW-1133">Transmembrane helix</keyword>
<evidence type="ECO:0008006" key="4">
    <source>
        <dbReference type="Google" id="ProtNLM"/>
    </source>
</evidence>
<protein>
    <recommendedName>
        <fullName evidence="4">DUF2254 domain-containing protein</fullName>
    </recommendedName>
</protein>
<evidence type="ECO:0000313" key="2">
    <source>
        <dbReference type="EMBL" id="GEL02396.1"/>
    </source>
</evidence>
<evidence type="ECO:0000256" key="1">
    <source>
        <dbReference type="SAM" id="Phobius"/>
    </source>
</evidence>
<organism evidence="2 3">
    <name type="scientific">Swaminathania salitolerans</name>
    <dbReference type="NCBI Taxonomy" id="182838"/>
    <lineage>
        <taxon>Bacteria</taxon>
        <taxon>Pseudomonadati</taxon>
        <taxon>Pseudomonadota</taxon>
        <taxon>Alphaproteobacteria</taxon>
        <taxon>Acetobacterales</taxon>
        <taxon>Acetobacteraceae</taxon>
        <taxon>Swaminathania</taxon>
    </lineage>
</organism>
<keyword evidence="3" id="KW-1185">Reference proteome</keyword>
<keyword evidence="1" id="KW-0812">Transmembrane</keyword>
<proteinExistence type="predicted"/>
<dbReference type="Pfam" id="PF10011">
    <property type="entry name" value="DUF2254"/>
    <property type="match status" value="1"/>
</dbReference>
<dbReference type="AlphaFoldDB" id="A0A511BPY4"/>
<dbReference type="InterPro" id="IPR018723">
    <property type="entry name" value="DUF2254_membrane"/>
</dbReference>
<dbReference type="Proteomes" id="UP000321405">
    <property type="component" value="Unassembled WGS sequence"/>
</dbReference>
<name>A0A511BPY4_9PROT</name>
<gene>
    <name evidence="2" type="ORF">SSA02_15590</name>
</gene>
<feature type="transmembrane region" description="Helical" evidence="1">
    <location>
        <begin position="99"/>
        <end position="121"/>
    </location>
</feature>
<dbReference type="RefSeq" id="WP_147093489.1">
    <property type="nucleotide sequence ID" value="NZ_BJVC01000003.1"/>
</dbReference>
<evidence type="ECO:0000313" key="3">
    <source>
        <dbReference type="Proteomes" id="UP000321405"/>
    </source>
</evidence>